<keyword evidence="2" id="KW-0812">Transmembrane</keyword>
<protein>
    <submittedName>
        <fullName evidence="4">Uncharacterized protein</fullName>
    </submittedName>
</protein>
<dbReference type="InterPro" id="IPR001611">
    <property type="entry name" value="Leu-rich_rpt"/>
</dbReference>
<reference evidence="4 5" key="1">
    <citation type="submission" date="2020-11" db="EMBL/GenBank/DDBJ databases">
        <authorList>
            <person name="Wallbank WR R."/>
            <person name="Pardo Diaz C."/>
            <person name="Kozak K."/>
            <person name="Martin S."/>
            <person name="Jiggins C."/>
            <person name="Moest M."/>
            <person name="Warren A I."/>
            <person name="Generalovic N T."/>
            <person name="Byers J.R.P. K."/>
            <person name="Montejo-Kovacevich G."/>
            <person name="Yen C E."/>
        </authorList>
    </citation>
    <scope>NUCLEOTIDE SEQUENCE [LARGE SCALE GENOMIC DNA]</scope>
</reference>
<dbReference type="AlphaFoldDB" id="A0A7R8UE84"/>
<dbReference type="EMBL" id="LR899009">
    <property type="protein sequence ID" value="CAD7079107.1"/>
    <property type="molecule type" value="Genomic_DNA"/>
</dbReference>
<dbReference type="Gene3D" id="3.80.10.10">
    <property type="entry name" value="Ribonuclease Inhibitor"/>
    <property type="match status" value="2"/>
</dbReference>
<evidence type="ECO:0000313" key="4">
    <source>
        <dbReference type="EMBL" id="CAD7079107.1"/>
    </source>
</evidence>
<dbReference type="PANTHER" id="PTHR24373:SF378">
    <property type="entry name" value="FI03225P-RELATED"/>
    <property type="match status" value="1"/>
</dbReference>
<dbReference type="InterPro" id="IPR032675">
    <property type="entry name" value="LRR_dom_sf"/>
</dbReference>
<proteinExistence type="predicted"/>
<dbReference type="Pfam" id="PF13855">
    <property type="entry name" value="LRR_8"/>
    <property type="match status" value="2"/>
</dbReference>
<evidence type="ECO:0000256" key="1">
    <source>
        <dbReference type="ARBA" id="ARBA00022729"/>
    </source>
</evidence>
<feature type="transmembrane region" description="Helical" evidence="2">
    <location>
        <begin position="468"/>
        <end position="489"/>
    </location>
</feature>
<organism evidence="4 5">
    <name type="scientific">Hermetia illucens</name>
    <name type="common">Black soldier fly</name>
    <dbReference type="NCBI Taxonomy" id="343691"/>
    <lineage>
        <taxon>Eukaryota</taxon>
        <taxon>Metazoa</taxon>
        <taxon>Ecdysozoa</taxon>
        <taxon>Arthropoda</taxon>
        <taxon>Hexapoda</taxon>
        <taxon>Insecta</taxon>
        <taxon>Pterygota</taxon>
        <taxon>Neoptera</taxon>
        <taxon>Endopterygota</taxon>
        <taxon>Diptera</taxon>
        <taxon>Brachycera</taxon>
        <taxon>Stratiomyomorpha</taxon>
        <taxon>Stratiomyidae</taxon>
        <taxon>Hermetiinae</taxon>
        <taxon>Hermetia</taxon>
    </lineage>
</organism>
<keyword evidence="5" id="KW-1185">Reference proteome</keyword>
<dbReference type="InterPro" id="IPR050328">
    <property type="entry name" value="Dev_Immune_Receptor"/>
</dbReference>
<dbReference type="GO" id="GO:0005615">
    <property type="term" value="C:extracellular space"/>
    <property type="evidence" value="ECO:0007669"/>
    <property type="project" value="TreeGrafter"/>
</dbReference>
<keyword evidence="1 3" id="KW-0732">Signal</keyword>
<gene>
    <name evidence="4" type="ORF">HERILL_LOCUS2340</name>
</gene>
<name>A0A7R8UE84_HERIL</name>
<feature type="signal peptide" evidence="3">
    <location>
        <begin position="1"/>
        <end position="23"/>
    </location>
</feature>
<dbReference type="SUPFAM" id="SSF52058">
    <property type="entry name" value="L domain-like"/>
    <property type="match status" value="1"/>
</dbReference>
<dbReference type="PROSITE" id="PS51450">
    <property type="entry name" value="LRR"/>
    <property type="match status" value="1"/>
</dbReference>
<dbReference type="InParanoid" id="A0A7R8UE84"/>
<keyword evidence="2" id="KW-1133">Transmembrane helix</keyword>
<dbReference type="OrthoDB" id="676979at2759"/>
<evidence type="ECO:0000313" key="5">
    <source>
        <dbReference type="Proteomes" id="UP000594454"/>
    </source>
</evidence>
<dbReference type="PANTHER" id="PTHR24373">
    <property type="entry name" value="SLIT RELATED LEUCINE-RICH REPEAT NEURONAL PROTEIN"/>
    <property type="match status" value="1"/>
</dbReference>
<dbReference type="GO" id="GO:0031012">
    <property type="term" value="C:extracellular matrix"/>
    <property type="evidence" value="ECO:0007669"/>
    <property type="project" value="TreeGrafter"/>
</dbReference>
<sequence length="577" mass="66132">MYSPQYILLPIVVILESFQIVCSDHSEISQNSSILHSTLDNNNTCDAVNLECIIWANITLQTGAQLPVNIDCSSLNDTGQHNLSYSSQLSDLFLSRFKNIRNISMDGLCSNVPSFGLEHFPDTNSSVHRAVFRNFLIDNITNDLLENVAAVREIIFEKNFFKNIKDDAFQHTPLVTTLSFQQNHICNIEPGAFDGLTNLKSLNINESYLSVEIADFFKNVHCDQLTLTMQRMNDKVFQNLPEQLRTLEVTNMSFLDLIVENDGEMTTLVLLENEIVNLTVIDNSKLKFLNLSHNSIKHLKFINCSGVQILDLSFNSLTHLQGESFIDMDQLESIYLQNNRLKTFSIDIFQTSIPTLIKIDLSNNFLRAIAIGVDINPNPHLKIDVNKNPWECRWILDLANQRPDLFRIFQYEKFVSRINVKGLHCTTYPTGPPFAHDSLHHFDNPLAIMPHLTMDSANIPERNIRKQILYGFLACIGLIVVPALAFYIWKRCRRSGQVPFYRSLKRSQWSPERFDVIRQLPRDSSPGYEVPLQFFDTNANMEDIELLDTIGNLEPIEMQIDEVPEPVAIYEEIKDNR</sequence>
<evidence type="ECO:0000256" key="3">
    <source>
        <dbReference type="SAM" id="SignalP"/>
    </source>
</evidence>
<accession>A0A7R8UE84</accession>
<keyword evidence="2" id="KW-0472">Membrane</keyword>
<evidence type="ECO:0000256" key="2">
    <source>
        <dbReference type="SAM" id="Phobius"/>
    </source>
</evidence>
<dbReference type="Proteomes" id="UP000594454">
    <property type="component" value="Chromosome 1"/>
</dbReference>
<feature type="chain" id="PRO_5030815719" evidence="3">
    <location>
        <begin position="24"/>
        <end position="577"/>
    </location>
</feature>